<dbReference type="GeneID" id="130461472"/>
<dbReference type="Proteomes" id="UP000813463">
    <property type="component" value="Chromosome 5"/>
</dbReference>
<proteinExistence type="predicted"/>
<sequence>MAQTPLPPNQDPSSPFYLHPTDNTANQLVSVKFKGEGEAYGDWRRSMMISMSSKNKLGFVNGTISKPDTDDATYLAWMRCNDMMISWLLFNLDSTIAKSVMYFNTAREIWLDLEDRFGFVNGPQLFALEQQASDITQGTQSISEFFTEIKSLWDKLSAANPLPVCTCNLCTCNLTQKIFKMQQDHRLMQFLMKLSEHLATARGNLLMMQPLPTISHAYRMLAQEERQRELSIPTLQHHESHAFAADRRRYNDYQNRGNYRGQQSYGRSGYQYNNSAGTGGNKTAYKRPNYYCDHCKVNGHSIERCFKLHGFPPGFSGFKNDKRVAAAAYSEEGYTDDMFSKYQHQQNDREQSQQPTGFLTPEQCTQLLSLLNKQQIEKPTNADVHLEEADTSGHAFMAGTTYCFLTCSHSSWLLDSGA</sequence>
<reference evidence="2" key="1">
    <citation type="journal article" date="2021" name="Nat. Commun.">
        <title>Genomic analyses provide insights into spinach domestication and the genetic basis of agronomic traits.</title>
        <authorList>
            <person name="Cai X."/>
            <person name="Sun X."/>
            <person name="Xu C."/>
            <person name="Sun H."/>
            <person name="Wang X."/>
            <person name="Ge C."/>
            <person name="Zhang Z."/>
            <person name="Wang Q."/>
            <person name="Fei Z."/>
            <person name="Jiao C."/>
            <person name="Wang Q."/>
        </authorList>
    </citation>
    <scope>NUCLEOTIDE SEQUENCE [LARGE SCALE GENOMIC DNA]</scope>
    <source>
        <strain evidence="2">cv. Varoflay</strain>
    </source>
</reference>
<dbReference type="RefSeq" id="XP_056685563.1">
    <property type="nucleotide sequence ID" value="XM_056829585.1"/>
</dbReference>
<dbReference type="PANTHER" id="PTHR37610:SF6">
    <property type="entry name" value="GAG-POLYPEPTIDE OF LTR COPIA-TYPE-RELATED"/>
    <property type="match status" value="1"/>
</dbReference>
<organism evidence="2 3">
    <name type="scientific">Spinacia oleracea</name>
    <name type="common">Spinach</name>
    <dbReference type="NCBI Taxonomy" id="3562"/>
    <lineage>
        <taxon>Eukaryota</taxon>
        <taxon>Viridiplantae</taxon>
        <taxon>Streptophyta</taxon>
        <taxon>Embryophyta</taxon>
        <taxon>Tracheophyta</taxon>
        <taxon>Spermatophyta</taxon>
        <taxon>Magnoliopsida</taxon>
        <taxon>eudicotyledons</taxon>
        <taxon>Gunneridae</taxon>
        <taxon>Pentapetalae</taxon>
        <taxon>Caryophyllales</taxon>
        <taxon>Chenopodiaceae</taxon>
        <taxon>Chenopodioideae</taxon>
        <taxon>Anserineae</taxon>
        <taxon>Spinacia</taxon>
    </lineage>
</organism>
<feature type="domain" description="Retrotransposon Copia-like N-terminal" evidence="1">
    <location>
        <begin position="19"/>
        <end position="68"/>
    </location>
</feature>
<evidence type="ECO:0000259" key="1">
    <source>
        <dbReference type="Pfam" id="PF14244"/>
    </source>
</evidence>
<keyword evidence="2" id="KW-1185">Reference proteome</keyword>
<evidence type="ECO:0000313" key="3">
    <source>
        <dbReference type="RefSeq" id="XP_056685563.1"/>
    </source>
</evidence>
<name>A0ABM3QQB4_SPIOL</name>
<dbReference type="Pfam" id="PF14244">
    <property type="entry name" value="Retrotran_gag_3"/>
    <property type="match status" value="1"/>
</dbReference>
<evidence type="ECO:0000313" key="2">
    <source>
        <dbReference type="Proteomes" id="UP000813463"/>
    </source>
</evidence>
<protein>
    <recommendedName>
        <fullName evidence="1">Retrotransposon Copia-like N-terminal domain-containing protein</fullName>
    </recommendedName>
</protein>
<gene>
    <name evidence="3" type="primary">LOC130461472</name>
</gene>
<dbReference type="InterPro" id="IPR029472">
    <property type="entry name" value="Copia-like_N"/>
</dbReference>
<dbReference type="PANTHER" id="PTHR37610">
    <property type="entry name" value="CCHC-TYPE DOMAIN-CONTAINING PROTEIN"/>
    <property type="match status" value="1"/>
</dbReference>
<reference evidence="3" key="2">
    <citation type="submission" date="2025-08" db="UniProtKB">
        <authorList>
            <consortium name="RefSeq"/>
        </authorList>
    </citation>
    <scope>IDENTIFICATION</scope>
    <source>
        <tissue evidence="3">Leaf</tissue>
    </source>
</reference>
<accession>A0ABM3QQB4</accession>